<feature type="compositionally biased region" description="Polar residues" evidence="1">
    <location>
        <begin position="52"/>
        <end position="63"/>
    </location>
</feature>
<evidence type="ECO:0000256" key="1">
    <source>
        <dbReference type="SAM" id="MobiDB-lite"/>
    </source>
</evidence>
<dbReference type="RefSeq" id="XP_016982523.1">
    <property type="nucleotide sequence ID" value="XM_017127034.1"/>
</dbReference>
<feature type="compositionally biased region" description="Basic and acidic residues" evidence="1">
    <location>
        <begin position="16"/>
        <end position="51"/>
    </location>
</feature>
<keyword evidence="3" id="KW-1185">Reference proteome</keyword>
<feature type="region of interest" description="Disordered" evidence="1">
    <location>
        <begin position="1"/>
        <end position="69"/>
    </location>
</feature>
<feature type="compositionally biased region" description="Low complexity" evidence="1">
    <location>
        <begin position="246"/>
        <end position="256"/>
    </location>
</feature>
<gene>
    <name evidence="4" type="primary">LOC108047011</name>
    <name evidence="2" type="synonym">108047011</name>
</gene>
<dbReference type="GeneID" id="108047011"/>
<protein>
    <submittedName>
        <fullName evidence="4">Uncharacterized protein LOC108047011</fullName>
    </submittedName>
</protein>
<reference evidence="2" key="3">
    <citation type="submission" date="2025-05" db="UniProtKB">
        <authorList>
            <consortium name="EnsemblMetazoa"/>
        </authorList>
    </citation>
    <scope>IDENTIFICATION</scope>
</reference>
<evidence type="ECO:0000313" key="3">
    <source>
        <dbReference type="Proteomes" id="UP001652680"/>
    </source>
</evidence>
<dbReference type="Proteomes" id="UP001652680">
    <property type="component" value="Unassembled WGS sequence"/>
</dbReference>
<accession>A0A6P4F569</accession>
<feature type="compositionally biased region" description="Polar residues" evidence="1">
    <location>
        <begin position="1"/>
        <end position="14"/>
    </location>
</feature>
<organism evidence="4">
    <name type="scientific">Drosophila rhopaloa</name>
    <name type="common">Fruit fly</name>
    <dbReference type="NCBI Taxonomy" id="1041015"/>
    <lineage>
        <taxon>Eukaryota</taxon>
        <taxon>Metazoa</taxon>
        <taxon>Ecdysozoa</taxon>
        <taxon>Arthropoda</taxon>
        <taxon>Hexapoda</taxon>
        <taxon>Insecta</taxon>
        <taxon>Pterygota</taxon>
        <taxon>Neoptera</taxon>
        <taxon>Endopterygota</taxon>
        <taxon>Diptera</taxon>
        <taxon>Brachycera</taxon>
        <taxon>Muscomorpha</taxon>
        <taxon>Ephydroidea</taxon>
        <taxon>Drosophilidae</taxon>
        <taxon>Drosophila</taxon>
        <taxon>Sophophora</taxon>
    </lineage>
</organism>
<dbReference type="EnsemblMetazoa" id="XM_017127034.2">
    <property type="protein sequence ID" value="XP_016982523.1"/>
    <property type="gene ID" value="LOC108047011"/>
</dbReference>
<proteinExistence type="predicted"/>
<reference evidence="3" key="1">
    <citation type="journal article" date="2021" name="Elife">
        <title>Highly contiguous assemblies of 101 drosophilid genomes.</title>
        <authorList>
            <person name="Kim B.Y."/>
            <person name="Wang J.R."/>
            <person name="Miller D.E."/>
            <person name="Barmina O."/>
            <person name="Delaney E."/>
            <person name="Thompson A."/>
            <person name="Comeault A.A."/>
            <person name="Peede D."/>
            <person name="D'Agostino E.R."/>
            <person name="Pelaez J."/>
            <person name="Aguilar J.M."/>
            <person name="Haji D."/>
            <person name="Matsunaga T."/>
            <person name="Armstrong E.E."/>
            <person name="Zych M."/>
            <person name="Ogawa Y."/>
            <person name="Stamenkovic-Radak M."/>
            <person name="Jelic M."/>
            <person name="Veselinovic M.S."/>
            <person name="Tanaskovic M."/>
            <person name="Eric P."/>
            <person name="Gao J.J."/>
            <person name="Katoh T.K."/>
            <person name="Toda M.J."/>
            <person name="Watabe H."/>
            <person name="Watada M."/>
            <person name="Davis J.S."/>
            <person name="Moyle L.C."/>
            <person name="Manoli G."/>
            <person name="Bertolini E."/>
            <person name="Kostal V."/>
            <person name="Hawley R.S."/>
            <person name="Takahashi A."/>
            <person name="Jones C.D."/>
            <person name="Price D.K."/>
            <person name="Whiteman N."/>
            <person name="Kopp A."/>
            <person name="Matute D.R."/>
            <person name="Petrov D.A."/>
        </authorList>
    </citation>
    <scope>NUCLEOTIDE SEQUENCE [LARGE SCALE GENOMIC DNA]</scope>
</reference>
<reference evidence="4" key="2">
    <citation type="submission" date="2025-04" db="UniProtKB">
        <authorList>
            <consortium name="RefSeq"/>
        </authorList>
    </citation>
    <scope>IDENTIFICATION</scope>
</reference>
<dbReference type="AlphaFoldDB" id="A0A6P4F569"/>
<feature type="compositionally biased region" description="Basic and acidic residues" evidence="1">
    <location>
        <begin position="285"/>
        <end position="299"/>
    </location>
</feature>
<name>A0A6P4F569_DRORH</name>
<evidence type="ECO:0000313" key="4">
    <source>
        <dbReference type="RefSeq" id="XP_016982523.1"/>
    </source>
</evidence>
<evidence type="ECO:0000313" key="2">
    <source>
        <dbReference type="EnsemblMetazoa" id="XP_016982523.1"/>
    </source>
</evidence>
<feature type="region of interest" description="Disordered" evidence="1">
    <location>
        <begin position="214"/>
        <end position="314"/>
    </location>
</feature>
<sequence length="314" mass="34646">MSDTSGSGNASSDTSLEEKNPSDTSLEEKNPSDTSLEEKNPSDTSLEEKNPSDTSVQGESISDTALERESSSISNIAIENALNITVNEVCEALSDFGKPVPLQDLVGYFQAKKEIDDNELVSRSVVYSLKEALFEEEVVRFRGNFSITEKDVIVPSFGSVEHISTKRRNMNHLQMFNNESSGLLMNSDSCDYLPMRNRNMEHLDISNSDISIECETSSEEDEQKSDPSTSTTELEPPSQEDEQKSDSSASIQSMDSVETLEKGTIIQEPSCSSAVKRKPIMLPLKAEKRKANEGYEKAKNAKKPKQELSSSDSE</sequence>